<evidence type="ECO:0000256" key="1">
    <source>
        <dbReference type="SAM" id="MobiDB-lite"/>
    </source>
</evidence>
<reference evidence="2" key="1">
    <citation type="submission" date="2021-01" db="EMBL/GenBank/DDBJ databases">
        <authorList>
            <person name="Kaushik A."/>
        </authorList>
    </citation>
    <scope>NUCLEOTIDE SEQUENCE</scope>
    <source>
        <strain evidence="2">AG3-1AP</strain>
    </source>
</reference>
<dbReference type="EMBL" id="CAJMWV010001578">
    <property type="protein sequence ID" value="CAE6440838.1"/>
    <property type="molecule type" value="Genomic_DNA"/>
</dbReference>
<comment type="caution">
    <text evidence="2">The sequence shown here is derived from an EMBL/GenBank/DDBJ whole genome shotgun (WGS) entry which is preliminary data.</text>
</comment>
<sequence length="206" mass="22425">MSAVVDSRLRSRLIECVHEEVWRGVERARASVTQRKNEAAKVPAAGRQLMRESHELPTRAPVCDSARVGNSCDSRIAPSRTNPTGRERGQALAAVEQVPNEPPPIRPGYHTRTCRAEITAELNDVSGSYADTVPVALWSDRFHRLQPASTPSCPAVTPTRARDPQPPLPAPCDLRFRLSSTRPIGSPVVCPALATPLFDHGVACEL</sequence>
<gene>
    <name evidence="2" type="ORF">RDB_LOCUS53653</name>
</gene>
<evidence type="ECO:0000313" key="3">
    <source>
        <dbReference type="Proteomes" id="UP000663831"/>
    </source>
</evidence>
<protein>
    <submittedName>
        <fullName evidence="2">Uncharacterized protein</fullName>
    </submittedName>
</protein>
<organism evidence="2 3">
    <name type="scientific">Rhizoctonia solani</name>
    <dbReference type="NCBI Taxonomy" id="456999"/>
    <lineage>
        <taxon>Eukaryota</taxon>
        <taxon>Fungi</taxon>
        <taxon>Dikarya</taxon>
        <taxon>Basidiomycota</taxon>
        <taxon>Agaricomycotina</taxon>
        <taxon>Agaricomycetes</taxon>
        <taxon>Cantharellales</taxon>
        <taxon>Ceratobasidiaceae</taxon>
        <taxon>Rhizoctonia</taxon>
    </lineage>
</organism>
<dbReference type="AlphaFoldDB" id="A0A8H3AUD7"/>
<accession>A0A8H3AUD7</accession>
<dbReference type="Proteomes" id="UP000663831">
    <property type="component" value="Unassembled WGS sequence"/>
</dbReference>
<evidence type="ECO:0000313" key="2">
    <source>
        <dbReference type="EMBL" id="CAE6440838.1"/>
    </source>
</evidence>
<feature type="region of interest" description="Disordered" evidence="1">
    <location>
        <begin position="148"/>
        <end position="168"/>
    </location>
</feature>
<name>A0A8H3AUD7_9AGAM</name>
<proteinExistence type="predicted"/>